<evidence type="ECO:0000313" key="8">
    <source>
        <dbReference type="Proteomes" id="UP001203852"/>
    </source>
</evidence>
<dbReference type="GO" id="GO:0022857">
    <property type="term" value="F:transmembrane transporter activity"/>
    <property type="evidence" value="ECO:0007669"/>
    <property type="project" value="InterPro"/>
</dbReference>
<organism evidence="7 8">
    <name type="scientific">Exophiala viscosa</name>
    <dbReference type="NCBI Taxonomy" id="2486360"/>
    <lineage>
        <taxon>Eukaryota</taxon>
        <taxon>Fungi</taxon>
        <taxon>Dikarya</taxon>
        <taxon>Ascomycota</taxon>
        <taxon>Pezizomycotina</taxon>
        <taxon>Eurotiomycetes</taxon>
        <taxon>Chaetothyriomycetidae</taxon>
        <taxon>Chaetothyriales</taxon>
        <taxon>Herpotrichiellaceae</taxon>
        <taxon>Exophiala</taxon>
    </lineage>
</organism>
<feature type="transmembrane region" description="Helical" evidence="6">
    <location>
        <begin position="160"/>
        <end position="179"/>
    </location>
</feature>
<keyword evidence="2" id="KW-0813">Transport</keyword>
<protein>
    <submittedName>
        <fullName evidence="7">Retrograde regulation protein 2</fullName>
    </submittedName>
</protein>
<dbReference type="InterPro" id="IPR011701">
    <property type="entry name" value="MFS"/>
</dbReference>
<evidence type="ECO:0000256" key="4">
    <source>
        <dbReference type="ARBA" id="ARBA00022989"/>
    </source>
</evidence>
<dbReference type="PANTHER" id="PTHR43791:SF48">
    <property type="entry name" value="TRANSPORTER, PUTATIVE (AFU_ORTHOLOGUE AFUA_4G01000)-RELATED"/>
    <property type="match status" value="1"/>
</dbReference>
<feature type="transmembrane region" description="Helical" evidence="6">
    <location>
        <begin position="135"/>
        <end position="154"/>
    </location>
</feature>
<evidence type="ECO:0000256" key="1">
    <source>
        <dbReference type="ARBA" id="ARBA00004141"/>
    </source>
</evidence>
<evidence type="ECO:0000256" key="6">
    <source>
        <dbReference type="SAM" id="Phobius"/>
    </source>
</evidence>
<keyword evidence="4 6" id="KW-1133">Transmembrane helix</keyword>
<evidence type="ECO:0000256" key="2">
    <source>
        <dbReference type="ARBA" id="ARBA00022448"/>
    </source>
</evidence>
<dbReference type="FunFam" id="1.20.1250.20:FF:000013">
    <property type="entry name" value="MFS general substrate transporter"/>
    <property type="match status" value="1"/>
</dbReference>
<sequence>MALRDRSFSEHEQTQYIAGPSAQRVLSKPDSELRVHVHGEDHRMATNSAERPITKVGHTEEKRLRLKVDLHIIPPIAILYLFSCISRANIGNAKIAGLEEDLHLTGTDYNIVLTAFYTSYIIFRIPSTLLCKRLVIALGCGLLTLCTAVCNNIHTLCVVRFFFGLFDAGMLPGIAYYLARWYPRKEFGSRLSLYIVMAPLAGAFGGLLASGVLSLDHFGRFHRWRMLFMVDGIIFCGLSVVGFFTIFDSPLSARWLSKEEKDFVIGRVQSERPVSTEFLDDISFARSRRGIFNPVTITTGLIFLLINVTAGGLQFFAPTIVRTIYPDSSTVSQQLRPVPPYAVGAFFTILYPFLGWRLDRSNIFIILAALPIIVGYIMLLATQTPQIRWAALFFVASGVYPYGALCDAQISANVISDTARSAAIGTNIMLGTCGGLISIWMWLPRDSPKYRIGNGTNLATSSVALIVAVLLHLWVRFDNGRRNTREMSTAELAGLDQDQAQDQAQDLEWRHPAFRWKL</sequence>
<feature type="transmembrane region" description="Helical" evidence="6">
    <location>
        <begin position="226"/>
        <end position="247"/>
    </location>
</feature>
<keyword evidence="8" id="KW-1185">Reference proteome</keyword>
<feature type="transmembrane region" description="Helical" evidence="6">
    <location>
        <begin position="191"/>
        <end position="214"/>
    </location>
</feature>
<feature type="transmembrane region" description="Helical" evidence="6">
    <location>
        <begin position="455"/>
        <end position="475"/>
    </location>
</feature>
<dbReference type="SUPFAM" id="SSF103473">
    <property type="entry name" value="MFS general substrate transporter"/>
    <property type="match status" value="1"/>
</dbReference>
<evidence type="ECO:0000256" key="3">
    <source>
        <dbReference type="ARBA" id="ARBA00022692"/>
    </source>
</evidence>
<feature type="transmembrane region" description="Helical" evidence="6">
    <location>
        <begin position="363"/>
        <end position="381"/>
    </location>
</feature>
<dbReference type="Pfam" id="PF07690">
    <property type="entry name" value="MFS_1"/>
    <property type="match status" value="1"/>
</dbReference>
<proteinExistence type="predicted"/>
<feature type="transmembrane region" description="Helical" evidence="6">
    <location>
        <begin position="422"/>
        <end position="443"/>
    </location>
</feature>
<keyword evidence="3 6" id="KW-0812">Transmembrane</keyword>
<feature type="transmembrane region" description="Helical" evidence="6">
    <location>
        <begin position="102"/>
        <end position="123"/>
    </location>
</feature>
<feature type="transmembrane region" description="Helical" evidence="6">
    <location>
        <begin position="295"/>
        <end position="317"/>
    </location>
</feature>
<evidence type="ECO:0000313" key="7">
    <source>
        <dbReference type="EMBL" id="KAI1618707.1"/>
    </source>
</evidence>
<feature type="transmembrane region" description="Helical" evidence="6">
    <location>
        <begin position="337"/>
        <end position="356"/>
    </location>
</feature>
<gene>
    <name evidence="7" type="ORF">EDD36DRAFT_455076</name>
</gene>
<keyword evidence="5 6" id="KW-0472">Membrane</keyword>
<dbReference type="Gene3D" id="1.20.1250.20">
    <property type="entry name" value="MFS general substrate transporter like domains"/>
    <property type="match status" value="1"/>
</dbReference>
<comment type="subcellular location">
    <subcellularLocation>
        <location evidence="1">Membrane</location>
        <topology evidence="1">Multi-pass membrane protein</topology>
    </subcellularLocation>
</comment>
<dbReference type="FunFam" id="1.20.1250.20:FF:000018">
    <property type="entry name" value="MFS transporter permease"/>
    <property type="match status" value="1"/>
</dbReference>
<dbReference type="AlphaFoldDB" id="A0AAN6E7N0"/>
<dbReference type="GO" id="GO:0016020">
    <property type="term" value="C:membrane"/>
    <property type="evidence" value="ECO:0007669"/>
    <property type="project" value="UniProtKB-SubCell"/>
</dbReference>
<reference evidence="7" key="1">
    <citation type="journal article" date="2022" name="bioRxiv">
        <title>Deciphering the potential niche of two novel black yeast fungi from a biological soil crust based on their genomes, phenotypes, and melanin regulation.</title>
        <authorList>
            <consortium name="DOE Joint Genome Institute"/>
            <person name="Carr E.C."/>
            <person name="Barton Q."/>
            <person name="Grambo S."/>
            <person name="Sullivan M."/>
            <person name="Renfro C.M."/>
            <person name="Kuo A."/>
            <person name="Pangilinan J."/>
            <person name="Lipzen A."/>
            <person name="Keymanesh K."/>
            <person name="Savage E."/>
            <person name="Barry K."/>
            <person name="Grigoriev I.V."/>
            <person name="Riekhof W.R."/>
            <person name="Harris S.S."/>
        </authorList>
    </citation>
    <scope>NUCLEOTIDE SEQUENCE</scope>
    <source>
        <strain evidence="7">JF 03-4F</strain>
    </source>
</reference>
<dbReference type="PANTHER" id="PTHR43791">
    <property type="entry name" value="PERMEASE-RELATED"/>
    <property type="match status" value="1"/>
</dbReference>
<dbReference type="Proteomes" id="UP001203852">
    <property type="component" value="Unassembled WGS sequence"/>
</dbReference>
<evidence type="ECO:0000256" key="5">
    <source>
        <dbReference type="ARBA" id="ARBA00023136"/>
    </source>
</evidence>
<name>A0AAN6E7N0_9EURO</name>
<comment type="caution">
    <text evidence="7">The sequence shown here is derived from an EMBL/GenBank/DDBJ whole genome shotgun (WGS) entry which is preliminary data.</text>
</comment>
<feature type="transmembrane region" description="Helical" evidence="6">
    <location>
        <begin position="72"/>
        <end position="90"/>
    </location>
</feature>
<dbReference type="EMBL" id="MU404350">
    <property type="protein sequence ID" value="KAI1618707.1"/>
    <property type="molecule type" value="Genomic_DNA"/>
</dbReference>
<dbReference type="InterPro" id="IPR036259">
    <property type="entry name" value="MFS_trans_sf"/>
</dbReference>
<accession>A0AAN6E7N0</accession>
<feature type="transmembrane region" description="Helical" evidence="6">
    <location>
        <begin position="387"/>
        <end position="410"/>
    </location>
</feature>